<name>A0A1D7QHV6_9SPHI</name>
<evidence type="ECO:0000313" key="3">
    <source>
        <dbReference type="Proteomes" id="UP000094313"/>
    </source>
</evidence>
<dbReference type="PANTHER" id="PTHR10900:SF77">
    <property type="entry name" value="FI19380P1"/>
    <property type="match status" value="1"/>
</dbReference>
<dbReference type="InterPro" id="IPR000782">
    <property type="entry name" value="FAS1_domain"/>
</dbReference>
<evidence type="ECO:0000259" key="1">
    <source>
        <dbReference type="PROSITE" id="PS50213"/>
    </source>
</evidence>
<evidence type="ECO:0000313" key="2">
    <source>
        <dbReference type="EMBL" id="AOM78252.1"/>
    </source>
</evidence>
<dbReference type="Gene3D" id="2.30.180.10">
    <property type="entry name" value="FAS1 domain"/>
    <property type="match status" value="2"/>
</dbReference>
<reference evidence="2 3" key="1">
    <citation type="submission" date="2016-08" db="EMBL/GenBank/DDBJ databases">
        <authorList>
            <person name="Seilhamer J.J."/>
        </authorList>
    </citation>
    <scope>NUCLEOTIDE SEQUENCE [LARGE SCALE GENOMIC DNA]</scope>
    <source>
        <strain evidence="2 3">DX4</strain>
    </source>
</reference>
<dbReference type="AlphaFoldDB" id="A0A1D7QHV6"/>
<dbReference type="OrthoDB" id="624512at2"/>
<protein>
    <recommendedName>
        <fullName evidence="1">FAS1 domain-containing protein</fullName>
    </recommendedName>
</protein>
<dbReference type="EMBL" id="CP017141">
    <property type="protein sequence ID" value="AOM78252.1"/>
    <property type="molecule type" value="Genomic_DNA"/>
</dbReference>
<dbReference type="PROSITE" id="PS50213">
    <property type="entry name" value="FAS1"/>
    <property type="match status" value="1"/>
</dbReference>
<dbReference type="Proteomes" id="UP000094313">
    <property type="component" value="Chromosome"/>
</dbReference>
<dbReference type="RefSeq" id="WP_069379917.1">
    <property type="nucleotide sequence ID" value="NZ_CP017141.1"/>
</dbReference>
<organism evidence="2 3">
    <name type="scientific">Pedobacter steynii</name>
    <dbReference type="NCBI Taxonomy" id="430522"/>
    <lineage>
        <taxon>Bacteria</taxon>
        <taxon>Pseudomonadati</taxon>
        <taxon>Bacteroidota</taxon>
        <taxon>Sphingobacteriia</taxon>
        <taxon>Sphingobacteriales</taxon>
        <taxon>Sphingobacteriaceae</taxon>
        <taxon>Pedobacter</taxon>
    </lineage>
</organism>
<accession>A0A1D7QHV6</accession>
<dbReference type="PROSITE" id="PS51257">
    <property type="entry name" value="PROKAR_LIPOPROTEIN"/>
    <property type="match status" value="1"/>
</dbReference>
<dbReference type="PANTHER" id="PTHR10900">
    <property type="entry name" value="PERIOSTIN-RELATED"/>
    <property type="match status" value="1"/>
</dbReference>
<dbReference type="InterPro" id="IPR050904">
    <property type="entry name" value="Adhesion/Biosynth-related"/>
</dbReference>
<keyword evidence="3" id="KW-1185">Reference proteome</keyword>
<dbReference type="Pfam" id="PF02469">
    <property type="entry name" value="Fasciclin"/>
    <property type="match status" value="1"/>
</dbReference>
<sequence>MKPIHILTFCLLFLTLASCRKKEFMPEVEGLPVPHPEITASLKDVLNTSPYTIFKAAWERSNMDKIMKEKGDKAYYTMLVPTNEAFIADGLTMEKINSTEPALLDSILLYHTLTGTFNPEDVKDRVDNYPGKSLLENPYLKVKAPFSGSALAAPYFYLQYLKVSGNELFVNGKKAGSAAAVLAKNGVLLPVSRVLHKPTKTILQVLQEDGRFGMYLDLTARTDALFAELTYGSFQHDFTAGLKVSEIGDYNITFHSIFAITDDAFRKAGYNTVDEMMELNNRNPLPYVDWDTYAVKGGLVTDTLVGYHRWGTFFSHDEPNVGRGTANATNFYSNDLNNTVLGDYTLVLGGYPTPFPAYKMPLDFNNEGGVIKVKVKGSDYPAASVIESDINTIMGPVHIVDRLLLPKGFKL</sequence>
<dbReference type="InterPro" id="IPR036378">
    <property type="entry name" value="FAS1_dom_sf"/>
</dbReference>
<gene>
    <name evidence="2" type="ORF">BFS30_14370</name>
</gene>
<proteinExistence type="predicted"/>
<feature type="domain" description="FAS1" evidence="1">
    <location>
        <begin position="38"/>
        <end position="195"/>
    </location>
</feature>
<dbReference type="SUPFAM" id="SSF82153">
    <property type="entry name" value="FAS1 domain"/>
    <property type="match status" value="2"/>
</dbReference>
<dbReference type="KEGG" id="psty:BFS30_14370"/>